<organism evidence="12 13">
    <name type="scientific">Profundibacterium mesophilum KAUST100406-0324</name>
    <dbReference type="NCBI Taxonomy" id="1037889"/>
    <lineage>
        <taxon>Bacteria</taxon>
        <taxon>Pseudomonadati</taxon>
        <taxon>Pseudomonadota</taxon>
        <taxon>Alphaproteobacteria</taxon>
        <taxon>Rhodobacterales</taxon>
        <taxon>Roseobacteraceae</taxon>
        <taxon>Profundibacterium</taxon>
    </lineage>
</organism>
<feature type="transmembrane region" description="Helical" evidence="11">
    <location>
        <begin position="115"/>
        <end position="134"/>
    </location>
</feature>
<evidence type="ECO:0000256" key="2">
    <source>
        <dbReference type="ARBA" id="ARBA00022448"/>
    </source>
</evidence>
<dbReference type="AlphaFoldDB" id="A0A921NX43"/>
<keyword evidence="2" id="KW-0813">Transport</keyword>
<dbReference type="RefSeq" id="WP_159964176.1">
    <property type="nucleotide sequence ID" value="NZ_APKE01000010.1"/>
</dbReference>
<evidence type="ECO:0000313" key="13">
    <source>
        <dbReference type="Proteomes" id="UP000698242"/>
    </source>
</evidence>
<comment type="caution">
    <text evidence="12">The sequence shown here is derived from an EMBL/GenBank/DDBJ whole genome shotgun (WGS) entry which is preliminary data.</text>
</comment>
<feature type="transmembrane region" description="Helical" evidence="11">
    <location>
        <begin position="360"/>
        <end position="383"/>
    </location>
</feature>
<evidence type="ECO:0000256" key="8">
    <source>
        <dbReference type="ARBA" id="ARBA00023136"/>
    </source>
</evidence>
<dbReference type="EMBL" id="APKE01000010">
    <property type="protein sequence ID" value="KAF0676961.1"/>
    <property type="molecule type" value="Genomic_DNA"/>
</dbReference>
<name>A0A921NX43_9RHOB</name>
<keyword evidence="13" id="KW-1185">Reference proteome</keyword>
<reference evidence="12" key="1">
    <citation type="submission" date="2013-03" db="EMBL/GenBank/DDBJ databases">
        <title>Genome Sequence of the Profundibacterium mesophilum strain KAUST100406-0324T from Red Sea, a novel genus in the family Rhodobacteraceae.</title>
        <authorList>
            <person name="Essack M."/>
            <person name="Alam I."/>
            <person name="Lafi F."/>
            <person name="Alawi W."/>
            <person name="Kamanu F."/>
            <person name="Al-Suwailem A."/>
            <person name="Lee O.O."/>
            <person name="Xu Y."/>
            <person name="Bajic V."/>
            <person name="Qian P.-Y."/>
            <person name="Archer J."/>
        </authorList>
    </citation>
    <scope>NUCLEOTIDE SEQUENCE</scope>
    <source>
        <strain evidence="12">KAUST100406-0324</strain>
    </source>
</reference>
<evidence type="ECO:0000256" key="6">
    <source>
        <dbReference type="ARBA" id="ARBA00022692"/>
    </source>
</evidence>
<feature type="transmembrane region" description="Helical" evidence="11">
    <location>
        <begin position="403"/>
        <end position="424"/>
    </location>
</feature>
<dbReference type="OrthoDB" id="192433at2"/>
<keyword evidence="7 11" id="KW-1133">Transmembrane helix</keyword>
<feature type="transmembrane region" description="Helical" evidence="11">
    <location>
        <begin position="190"/>
        <end position="208"/>
    </location>
</feature>
<keyword evidence="5 12" id="KW-0762">Sugar transport</keyword>
<accession>A0A921NX43</accession>
<dbReference type="Proteomes" id="UP000698242">
    <property type="component" value="Unassembled WGS sequence"/>
</dbReference>
<evidence type="ECO:0000256" key="9">
    <source>
        <dbReference type="ARBA" id="ARBA00035611"/>
    </source>
</evidence>
<evidence type="ECO:0000256" key="5">
    <source>
        <dbReference type="ARBA" id="ARBA00022597"/>
    </source>
</evidence>
<feature type="transmembrane region" description="Helical" evidence="11">
    <location>
        <begin position="26"/>
        <end position="43"/>
    </location>
</feature>
<dbReference type="GO" id="GO:0005886">
    <property type="term" value="C:plasma membrane"/>
    <property type="evidence" value="ECO:0007669"/>
    <property type="project" value="UniProtKB-SubCell"/>
</dbReference>
<feature type="transmembrane region" description="Helical" evidence="11">
    <location>
        <begin position="55"/>
        <end position="76"/>
    </location>
</feature>
<keyword evidence="6 11" id="KW-0812">Transmembrane</keyword>
<gene>
    <name evidence="12" type="primary">xylH</name>
    <name evidence="12" type="ORF">PMES_00758</name>
</gene>
<dbReference type="PANTHER" id="PTHR32196:SF32">
    <property type="entry name" value="XYLOSE TRANSPORT SYSTEM PERMEASE PROTEIN XYLH"/>
    <property type="match status" value="1"/>
</dbReference>
<protein>
    <recommendedName>
        <fullName evidence="10">Xylose transport system permease protein XylH</fullName>
    </recommendedName>
</protein>
<feature type="transmembrane region" description="Helical" evidence="11">
    <location>
        <begin position="327"/>
        <end position="348"/>
    </location>
</feature>
<keyword evidence="4" id="KW-0997">Cell inner membrane</keyword>
<comment type="function">
    <text evidence="9">Part of the binding-protein-dependent transport system for D-xylose. Probably responsible for the translocation of the substrate across the membrane.</text>
</comment>
<evidence type="ECO:0000256" key="7">
    <source>
        <dbReference type="ARBA" id="ARBA00022989"/>
    </source>
</evidence>
<evidence type="ECO:0000256" key="3">
    <source>
        <dbReference type="ARBA" id="ARBA00022475"/>
    </source>
</evidence>
<evidence type="ECO:0000256" key="4">
    <source>
        <dbReference type="ARBA" id="ARBA00022519"/>
    </source>
</evidence>
<evidence type="ECO:0000313" key="12">
    <source>
        <dbReference type="EMBL" id="KAF0676961.1"/>
    </source>
</evidence>
<dbReference type="GO" id="GO:0022857">
    <property type="term" value="F:transmembrane transporter activity"/>
    <property type="evidence" value="ECO:0007669"/>
    <property type="project" value="InterPro"/>
</dbReference>
<dbReference type="InterPro" id="IPR001851">
    <property type="entry name" value="ABC_transp_permease"/>
</dbReference>
<comment type="subcellular location">
    <subcellularLocation>
        <location evidence="1">Cell membrane</location>
        <topology evidence="1">Multi-pass membrane protein</topology>
    </subcellularLocation>
</comment>
<feature type="transmembrane region" description="Helical" evidence="11">
    <location>
        <begin position="228"/>
        <end position="250"/>
    </location>
</feature>
<feature type="transmembrane region" description="Helical" evidence="11">
    <location>
        <begin position="271"/>
        <end position="294"/>
    </location>
</feature>
<evidence type="ECO:0000256" key="10">
    <source>
        <dbReference type="ARBA" id="ARBA00035686"/>
    </source>
</evidence>
<proteinExistence type="predicted"/>
<evidence type="ECO:0000256" key="11">
    <source>
        <dbReference type="SAM" id="Phobius"/>
    </source>
</evidence>
<keyword evidence="3" id="KW-1003">Cell membrane</keyword>
<evidence type="ECO:0000256" key="1">
    <source>
        <dbReference type="ARBA" id="ARBA00004651"/>
    </source>
</evidence>
<dbReference type="CDD" id="cd06579">
    <property type="entry name" value="TM_PBP1_transp_AraH_like"/>
    <property type="match status" value="1"/>
</dbReference>
<keyword evidence="8 11" id="KW-0472">Membrane</keyword>
<sequence>MSDTVSQTQRVEKRKLLDTLEVDTRLLGMIGAFIAVCIVFNVLTQGQFLTARNIFNLTIQTVSVAIMATGMVFVIVTRHIDLSVGSLLATCSAMMAITQTWLLPQVLGLGLGSPLIAPLAILVGLLTGIAIGAFHGWLVGYLAIPAFIVTLGGLLVWRNVAWYITNGQTIGPLDENFQVFGGINGTMGETMSWVVGILAVLAALYGLVQARRSKLAHDFPVKPVWAEAVLGLLVAAAILGLVWILNSYTIPERVLERQFEARGETMPEGFTAGYGMPVSVLLLIAIAIVMTLVARRTRLGRYIFATGGNPDAAELSGINTRMLTVKVFAIMGALAALSAVVASARLTFHSNDIGTLDELRVIAAAVIGGTALAGGLGTIYGAILGALIMQSLQSGMAMVGVDAPLQNIVVGSVLVLAVLIDIIYRKRTGAK</sequence>
<dbReference type="Pfam" id="PF02653">
    <property type="entry name" value="BPD_transp_2"/>
    <property type="match status" value="1"/>
</dbReference>
<feature type="transmembrane region" description="Helical" evidence="11">
    <location>
        <begin position="82"/>
        <end position="103"/>
    </location>
</feature>
<feature type="transmembrane region" description="Helical" evidence="11">
    <location>
        <begin position="140"/>
        <end position="157"/>
    </location>
</feature>
<dbReference type="PANTHER" id="PTHR32196">
    <property type="entry name" value="ABC TRANSPORTER PERMEASE PROTEIN YPHD-RELATED-RELATED"/>
    <property type="match status" value="1"/>
</dbReference>